<dbReference type="GO" id="GO:0006355">
    <property type="term" value="P:regulation of DNA-templated transcription"/>
    <property type="evidence" value="ECO:0007669"/>
    <property type="project" value="InterPro"/>
</dbReference>
<dbReference type="PANTHER" id="PTHR44688:SF16">
    <property type="entry name" value="DNA-BINDING TRANSCRIPTIONAL ACTIVATOR DEVR_DOSR"/>
    <property type="match status" value="1"/>
</dbReference>
<dbReference type="OrthoDB" id="3172127at2"/>
<feature type="transmembrane region" description="Helical" evidence="5">
    <location>
        <begin position="125"/>
        <end position="148"/>
    </location>
</feature>
<organism evidence="7 8">
    <name type="scientific">Adlercreutzia caecimuris B7</name>
    <dbReference type="NCBI Taxonomy" id="1235794"/>
    <lineage>
        <taxon>Bacteria</taxon>
        <taxon>Bacillati</taxon>
        <taxon>Actinomycetota</taxon>
        <taxon>Coriobacteriia</taxon>
        <taxon>Eggerthellales</taxon>
        <taxon>Eggerthellaceae</taxon>
        <taxon>Adlercreutzia</taxon>
    </lineage>
</organism>
<evidence type="ECO:0000256" key="5">
    <source>
        <dbReference type="SAM" id="Phobius"/>
    </source>
</evidence>
<feature type="transmembrane region" description="Helical" evidence="5">
    <location>
        <begin position="290"/>
        <end position="309"/>
    </location>
</feature>
<feature type="transmembrane region" description="Helical" evidence="5">
    <location>
        <begin position="155"/>
        <end position="173"/>
    </location>
</feature>
<evidence type="ECO:0000256" key="4">
    <source>
        <dbReference type="SAM" id="MobiDB-lite"/>
    </source>
</evidence>
<keyword evidence="8" id="KW-1185">Reference proteome</keyword>
<feature type="transmembrane region" description="Helical" evidence="5">
    <location>
        <begin position="379"/>
        <end position="400"/>
    </location>
</feature>
<feature type="transmembrane region" description="Helical" evidence="5">
    <location>
        <begin position="347"/>
        <end position="367"/>
    </location>
</feature>
<dbReference type="EMBL" id="ASSY01000008">
    <property type="protein sequence ID" value="EOS51044.1"/>
    <property type="molecule type" value="Genomic_DNA"/>
</dbReference>
<keyword evidence="5" id="KW-0812">Transmembrane</keyword>
<comment type="caution">
    <text evidence="7">The sequence shown here is derived from an EMBL/GenBank/DDBJ whole genome shotgun (WGS) entry which is preliminary data.</text>
</comment>
<feature type="transmembrane region" description="Helical" evidence="5">
    <location>
        <begin position="64"/>
        <end position="83"/>
    </location>
</feature>
<dbReference type="PATRIC" id="fig|1235794.3.peg.1447"/>
<dbReference type="Pfam" id="PF00196">
    <property type="entry name" value="GerE"/>
    <property type="match status" value="1"/>
</dbReference>
<dbReference type="HOGENOM" id="CLU_027066_3_0_11"/>
<feature type="transmembrane region" description="Helical" evidence="5">
    <location>
        <begin position="179"/>
        <end position="204"/>
    </location>
</feature>
<dbReference type="PRINTS" id="PR00038">
    <property type="entry name" value="HTHLUXR"/>
</dbReference>
<evidence type="ECO:0000256" key="3">
    <source>
        <dbReference type="ARBA" id="ARBA00023163"/>
    </source>
</evidence>
<feature type="transmembrane region" description="Helical" evidence="5">
    <location>
        <begin position="263"/>
        <end position="283"/>
    </location>
</feature>
<feature type="transmembrane region" description="Helical" evidence="5">
    <location>
        <begin position="225"/>
        <end position="243"/>
    </location>
</feature>
<proteinExistence type="predicted"/>
<keyword evidence="5" id="KW-0472">Membrane</keyword>
<dbReference type="SUPFAM" id="SSF46894">
    <property type="entry name" value="C-terminal effector domain of the bipartite response regulators"/>
    <property type="match status" value="1"/>
</dbReference>
<dbReference type="SMART" id="SM00421">
    <property type="entry name" value="HTH_LUXR"/>
    <property type="match status" value="1"/>
</dbReference>
<dbReference type="PANTHER" id="PTHR44688">
    <property type="entry name" value="DNA-BINDING TRANSCRIPTIONAL ACTIVATOR DEVR_DOSR"/>
    <property type="match status" value="1"/>
</dbReference>
<evidence type="ECO:0000313" key="8">
    <source>
        <dbReference type="Proteomes" id="UP000014204"/>
    </source>
</evidence>
<dbReference type="STRING" id="1235794.C811_01462"/>
<dbReference type="AlphaFoldDB" id="R9KWV7"/>
<feature type="domain" description="HTH luxR-type" evidence="6">
    <location>
        <begin position="616"/>
        <end position="681"/>
    </location>
</feature>
<sequence>MGFHVPRVTISIDFGKEASFGELSLISLGYGLHQAWIYSSMFDKGGIFGTAPLEVSPLNEELSLAYFMSILVYGVLLLVASALDTKLIRFFHATATLASAAALGAAGTLLLLLPASAGWDTEMTQIVSGVLTGAGSSVLLIAWGIAFARRDSASIVINGALSIAIGFGIYGVVLHQLPFPIGAIASALIPVAEMALLLVLRSHVSLDFDNRRLVFSPLPINQARFVFRFGLPVFFLGVALGVLRQTSIETVLPGDGFEDQAILFVTACCAMVLIMVTFLALGGNERWHTFFRPLIPFIAVTAVFIPVSAGSDSVLTTSVVLIGYMTFEALMWIFFAELSQRFRLSPIFVFGLGRGVMALATLGGSLLPVASAALPGIPAVGETGLVILVIVAMMVAYALLPEEREMMTIVSTAPCVKLAARTPGTPLVVANFADRDGEGAAAGADAAAEPAEKAGATCQASRDLAAEDEGNGLGTAPNATADLGGAAVLAGAAGASMDPASAAAPGPTAATSPAASATGTDASAAPVSPTTSSAGATPAASAGANVASPSVPASPDPSATAAAPLGAATVAAPAAPSASAASAVPVSEARRTMLGGAPEADDEGARMGRFRLRCEAVANTYLLSRRESEVLYYLARGYKSASIQQQLYISEGTAKTHIRHIYRKLNVHNQQELILLIDEVEL</sequence>
<dbReference type="GeneID" id="82191878"/>
<keyword evidence="2" id="KW-0238">DNA-binding</keyword>
<evidence type="ECO:0000259" key="6">
    <source>
        <dbReference type="PROSITE" id="PS50043"/>
    </source>
</evidence>
<accession>R9KWV7</accession>
<dbReference type="Gene3D" id="1.10.10.10">
    <property type="entry name" value="Winged helix-like DNA-binding domain superfamily/Winged helix DNA-binding domain"/>
    <property type="match status" value="1"/>
</dbReference>
<dbReference type="RefSeq" id="WP_016309663.1">
    <property type="nucleotide sequence ID" value="NZ_KE159646.1"/>
</dbReference>
<dbReference type="InterPro" id="IPR000792">
    <property type="entry name" value="Tscrpt_reg_LuxR_C"/>
</dbReference>
<feature type="transmembrane region" description="Helical" evidence="5">
    <location>
        <begin position="315"/>
        <end position="335"/>
    </location>
</feature>
<evidence type="ECO:0000313" key="7">
    <source>
        <dbReference type="EMBL" id="EOS51044.1"/>
    </source>
</evidence>
<dbReference type="InterPro" id="IPR016032">
    <property type="entry name" value="Sig_transdc_resp-reg_C-effctor"/>
</dbReference>
<dbReference type="Proteomes" id="UP000014204">
    <property type="component" value="Unassembled WGS sequence"/>
</dbReference>
<dbReference type="PROSITE" id="PS50043">
    <property type="entry name" value="HTH_LUXR_2"/>
    <property type="match status" value="1"/>
</dbReference>
<keyword evidence="3" id="KW-0804">Transcription</keyword>
<dbReference type="CDD" id="cd06170">
    <property type="entry name" value="LuxR_C_like"/>
    <property type="match status" value="1"/>
</dbReference>
<name>R9KWV7_9ACTN</name>
<evidence type="ECO:0000256" key="1">
    <source>
        <dbReference type="ARBA" id="ARBA00023015"/>
    </source>
</evidence>
<protein>
    <recommendedName>
        <fullName evidence="6">HTH luxR-type domain-containing protein</fullName>
    </recommendedName>
</protein>
<reference evidence="7 8" key="1">
    <citation type="submission" date="2013-04" db="EMBL/GenBank/DDBJ databases">
        <title>The Genome Sequence of Enterorhabdus caecimuris B7.</title>
        <authorList>
            <consortium name="The Broad Institute Genomics Platform"/>
            <consortium name="The Broad Institute Genome Sequencing Center for Infectious Disease"/>
            <person name="Earl A."/>
            <person name="Xavier R."/>
            <person name="Elson C."/>
            <person name="Duck W."/>
            <person name="Walker B."/>
            <person name="Young S."/>
            <person name="Zeng Q."/>
            <person name="Gargeya S."/>
            <person name="Fitzgerald M."/>
            <person name="Haas B."/>
            <person name="Abouelleil A."/>
            <person name="Allen A.W."/>
            <person name="Alvarado L."/>
            <person name="Arachchi H.M."/>
            <person name="Berlin A.M."/>
            <person name="Chapman S.B."/>
            <person name="Gainer-Dewar J."/>
            <person name="Goldberg J."/>
            <person name="Griggs A."/>
            <person name="Gujja S."/>
            <person name="Hansen M."/>
            <person name="Howarth C."/>
            <person name="Imamovic A."/>
            <person name="Ireland A."/>
            <person name="Larimer J."/>
            <person name="McCowan C."/>
            <person name="Murphy C."/>
            <person name="Pearson M."/>
            <person name="Poon T.W."/>
            <person name="Priest M."/>
            <person name="Roberts A."/>
            <person name="Saif S."/>
            <person name="Shea T."/>
            <person name="Sisk P."/>
            <person name="Sykes S."/>
            <person name="Wortman J."/>
            <person name="Nusbaum C."/>
            <person name="Birren B."/>
        </authorList>
    </citation>
    <scope>NUCLEOTIDE SEQUENCE [LARGE SCALE GENOMIC DNA]</scope>
    <source>
        <strain evidence="7 8">B7</strain>
    </source>
</reference>
<feature type="region of interest" description="Disordered" evidence="4">
    <location>
        <begin position="441"/>
        <end position="462"/>
    </location>
</feature>
<dbReference type="GO" id="GO:0003677">
    <property type="term" value="F:DNA binding"/>
    <property type="evidence" value="ECO:0007669"/>
    <property type="project" value="UniProtKB-KW"/>
</dbReference>
<dbReference type="eggNOG" id="COG2197">
    <property type="taxonomic scope" value="Bacteria"/>
</dbReference>
<feature type="transmembrane region" description="Helical" evidence="5">
    <location>
        <begin position="90"/>
        <end position="113"/>
    </location>
</feature>
<keyword evidence="1" id="KW-0805">Transcription regulation</keyword>
<gene>
    <name evidence="7" type="ORF">C811_01462</name>
</gene>
<dbReference type="InterPro" id="IPR036388">
    <property type="entry name" value="WH-like_DNA-bd_sf"/>
</dbReference>
<feature type="compositionally biased region" description="Low complexity" evidence="4">
    <location>
        <begin position="441"/>
        <end position="456"/>
    </location>
</feature>
<feature type="region of interest" description="Disordered" evidence="4">
    <location>
        <begin position="497"/>
        <end position="561"/>
    </location>
</feature>
<evidence type="ECO:0000256" key="2">
    <source>
        <dbReference type="ARBA" id="ARBA00023125"/>
    </source>
</evidence>
<keyword evidence="5" id="KW-1133">Transmembrane helix</keyword>